<dbReference type="SUPFAM" id="SSF63570">
    <property type="entry name" value="PABC (PABP) domain"/>
    <property type="match status" value="1"/>
</dbReference>
<dbReference type="AlphaFoldDB" id="A0A9J2Q460"/>
<evidence type="ECO:0000259" key="6">
    <source>
        <dbReference type="PROSITE" id="PS51309"/>
    </source>
</evidence>
<dbReference type="GO" id="GO:0034450">
    <property type="term" value="F:ubiquitin-ubiquitin ligase activity"/>
    <property type="evidence" value="ECO:0007669"/>
    <property type="project" value="TreeGrafter"/>
</dbReference>
<dbReference type="InterPro" id="IPR002004">
    <property type="entry name" value="PABP_HYD_C"/>
</dbReference>
<organism evidence="7 8">
    <name type="scientific">Ascaris lumbricoides</name>
    <name type="common">Giant roundworm</name>
    <dbReference type="NCBI Taxonomy" id="6252"/>
    <lineage>
        <taxon>Eukaryota</taxon>
        <taxon>Metazoa</taxon>
        <taxon>Ecdysozoa</taxon>
        <taxon>Nematoda</taxon>
        <taxon>Chromadorea</taxon>
        <taxon>Rhabditida</taxon>
        <taxon>Spirurina</taxon>
        <taxon>Ascaridomorpha</taxon>
        <taxon>Ascaridoidea</taxon>
        <taxon>Ascarididae</taxon>
        <taxon>Ascaris</taxon>
    </lineage>
</organism>
<dbReference type="PROSITE" id="PS50237">
    <property type="entry name" value="HECT"/>
    <property type="match status" value="1"/>
</dbReference>
<dbReference type="SMART" id="SM00517">
    <property type="entry name" value="PolyA"/>
    <property type="match status" value="1"/>
</dbReference>
<feature type="compositionally biased region" description="Polar residues" evidence="4">
    <location>
        <begin position="252"/>
        <end position="263"/>
    </location>
</feature>
<dbReference type="InterPro" id="IPR000569">
    <property type="entry name" value="HECT_dom"/>
</dbReference>
<dbReference type="PROSITE" id="PS51309">
    <property type="entry name" value="PABC"/>
    <property type="match status" value="1"/>
</dbReference>
<evidence type="ECO:0000256" key="4">
    <source>
        <dbReference type="SAM" id="MobiDB-lite"/>
    </source>
</evidence>
<dbReference type="SUPFAM" id="SSF56204">
    <property type="entry name" value="Hect, E3 ligase catalytic domain"/>
    <property type="match status" value="1"/>
</dbReference>
<dbReference type="GO" id="GO:0005634">
    <property type="term" value="C:nucleus"/>
    <property type="evidence" value="ECO:0007669"/>
    <property type="project" value="TreeGrafter"/>
</dbReference>
<feature type="coiled-coil region" evidence="3">
    <location>
        <begin position="75"/>
        <end position="102"/>
    </location>
</feature>
<evidence type="ECO:0000313" key="7">
    <source>
        <dbReference type="Proteomes" id="UP000036681"/>
    </source>
</evidence>
<evidence type="ECO:0000256" key="3">
    <source>
        <dbReference type="SAM" id="Coils"/>
    </source>
</evidence>
<dbReference type="Pfam" id="PF00658">
    <property type="entry name" value="MLLE"/>
    <property type="match status" value="1"/>
</dbReference>
<protein>
    <submittedName>
        <fullName evidence="8">PABC domain-containing protein</fullName>
    </submittedName>
</protein>
<dbReference type="Gene3D" id="3.30.2160.10">
    <property type="entry name" value="Hect, E3 ligase catalytic domain"/>
    <property type="match status" value="1"/>
</dbReference>
<accession>A0A9J2Q460</accession>
<dbReference type="PANTHER" id="PTHR46276:SF1">
    <property type="entry name" value="E3 UBIQUITIN-PROTEIN LIGASE UBR5"/>
    <property type="match status" value="1"/>
</dbReference>
<evidence type="ECO:0000256" key="1">
    <source>
        <dbReference type="ARBA" id="ARBA00022786"/>
    </source>
</evidence>
<dbReference type="GO" id="GO:0090263">
    <property type="term" value="P:positive regulation of canonical Wnt signaling pathway"/>
    <property type="evidence" value="ECO:0007669"/>
    <property type="project" value="TreeGrafter"/>
</dbReference>
<evidence type="ECO:0000256" key="2">
    <source>
        <dbReference type="PROSITE-ProRule" id="PRU00104"/>
    </source>
</evidence>
<dbReference type="InterPro" id="IPR036053">
    <property type="entry name" value="PABP-dom"/>
</dbReference>
<dbReference type="Gene3D" id="3.90.1750.10">
    <property type="entry name" value="Hect, E3 ligase catalytic domains"/>
    <property type="match status" value="1"/>
</dbReference>
<dbReference type="Gene3D" id="1.10.1900.10">
    <property type="entry name" value="c-terminal domain of poly(a) binding protein"/>
    <property type="match status" value="1"/>
</dbReference>
<dbReference type="PANTHER" id="PTHR46276">
    <property type="entry name" value="E3 UBIQUITIN-PROTEIN LIGASE UBR5"/>
    <property type="match status" value="1"/>
</dbReference>
<name>A0A9J2Q460_ASCLU</name>
<dbReference type="GO" id="GO:0000209">
    <property type="term" value="P:protein polyubiquitination"/>
    <property type="evidence" value="ECO:0007669"/>
    <property type="project" value="TreeGrafter"/>
</dbReference>
<reference evidence="8" key="1">
    <citation type="submission" date="2023-03" db="UniProtKB">
        <authorList>
            <consortium name="WormBaseParasite"/>
        </authorList>
    </citation>
    <scope>IDENTIFICATION</scope>
</reference>
<dbReference type="InterPro" id="IPR035983">
    <property type="entry name" value="Hect_E3_ubiquitin_ligase"/>
</dbReference>
<feature type="domain" description="HECT" evidence="5">
    <location>
        <begin position="313"/>
        <end position="401"/>
    </location>
</feature>
<proteinExistence type="predicted"/>
<dbReference type="Proteomes" id="UP000036681">
    <property type="component" value="Unplaced"/>
</dbReference>
<keyword evidence="7" id="KW-1185">Reference proteome</keyword>
<feature type="domain" description="PABC" evidence="6">
    <location>
        <begin position="174"/>
        <end position="251"/>
    </location>
</feature>
<dbReference type="Pfam" id="PF00632">
    <property type="entry name" value="HECT"/>
    <property type="match status" value="1"/>
</dbReference>
<keyword evidence="1 2" id="KW-0833">Ubl conjugation pathway</keyword>
<comment type="caution">
    <text evidence="2">Lacks conserved residue(s) required for the propagation of feature annotation.</text>
</comment>
<sequence length="415" mass="46933">MEAAYPRCCSMQLTARVRRARLAKQGRERRREKTFALENKDFYREKKVPVSLKRKLSEKSIMLIILYDSETWVTTKKARKLLAETERRMEKIMTEMKLVQRKANEWLRSSRAPWSRNTIRERSAVLLGNLTISGRRRGLRNRYTLSVNSQPYFSLQQPHLNETPADGAEIGRHATSNVDGLAPLARWEPDRETLGERLLARVRAIRPALCNKITGMLLDLQPHQLITIVASEDLLRSHVEEAADMLMAAGLGNNSRPSDAPSSSGGGEQCEPTSADSAIAKAASTPNLQGVSTSSAVDDDTAPLFYRASKGGYYTPIAGKNTPHRLNAFRNVGRMIGICLMQMEIFPLHVCRHVLKFILGRPINWFDLAFYDPTLFESMRTLVFNDGPIRPDQINELLLTFEVYLPIEEVTHPLT</sequence>
<dbReference type="WBParaSite" id="ALUE_0001671701-mRNA-1">
    <property type="protein sequence ID" value="ALUE_0001671701-mRNA-1"/>
    <property type="gene ID" value="ALUE_0001671701"/>
</dbReference>
<keyword evidence="3" id="KW-0175">Coiled coil</keyword>
<dbReference type="GO" id="GO:0003723">
    <property type="term" value="F:RNA binding"/>
    <property type="evidence" value="ECO:0007669"/>
    <property type="project" value="InterPro"/>
</dbReference>
<evidence type="ECO:0000259" key="5">
    <source>
        <dbReference type="PROSITE" id="PS50237"/>
    </source>
</evidence>
<evidence type="ECO:0000313" key="8">
    <source>
        <dbReference type="WBParaSite" id="ALUE_0001671701-mRNA-1"/>
    </source>
</evidence>
<dbReference type="GO" id="GO:0005737">
    <property type="term" value="C:cytoplasm"/>
    <property type="evidence" value="ECO:0007669"/>
    <property type="project" value="TreeGrafter"/>
</dbReference>
<feature type="region of interest" description="Disordered" evidence="4">
    <location>
        <begin position="250"/>
        <end position="276"/>
    </location>
</feature>